<evidence type="ECO:0000313" key="2">
    <source>
        <dbReference type="Proteomes" id="UP000054549"/>
    </source>
</evidence>
<dbReference type="OrthoDB" id="2986975at2759"/>
<dbReference type="Proteomes" id="UP000054549">
    <property type="component" value="Unassembled WGS sequence"/>
</dbReference>
<gene>
    <name evidence="1" type="ORF">M378DRAFT_89244</name>
</gene>
<proteinExistence type="predicted"/>
<dbReference type="Gene3D" id="2.30.30.940">
    <property type="match status" value="1"/>
</dbReference>
<keyword evidence="2" id="KW-1185">Reference proteome</keyword>
<accession>A0A0C2W5R8</accession>
<evidence type="ECO:0008006" key="3">
    <source>
        <dbReference type="Google" id="ProtNLM"/>
    </source>
</evidence>
<dbReference type="EMBL" id="KN818420">
    <property type="protein sequence ID" value="KIL56472.1"/>
    <property type="molecule type" value="Genomic_DNA"/>
</dbReference>
<dbReference type="InParanoid" id="A0A0C2W5R8"/>
<dbReference type="STRING" id="946122.A0A0C2W5R8"/>
<organism evidence="1 2">
    <name type="scientific">Amanita muscaria (strain Koide BX008)</name>
    <dbReference type="NCBI Taxonomy" id="946122"/>
    <lineage>
        <taxon>Eukaryota</taxon>
        <taxon>Fungi</taxon>
        <taxon>Dikarya</taxon>
        <taxon>Basidiomycota</taxon>
        <taxon>Agaricomycotina</taxon>
        <taxon>Agaricomycetes</taxon>
        <taxon>Agaricomycetidae</taxon>
        <taxon>Agaricales</taxon>
        <taxon>Pluteineae</taxon>
        <taxon>Amanitaceae</taxon>
        <taxon>Amanita</taxon>
    </lineage>
</organism>
<sequence>MNRTRASRLEGLEEAVIPVEPAKYSMQLQVMTAEGNWVRRTVQRKQYPITAAYAFTDYRSQGQTLPYVIVDIASPPYGSLSLFNLYVALSRSSGRATIRLLRDFNPMLFRQTHDEHLLAEDVRLEKLNKMTLEWWQSMGRDIRMSE</sequence>
<dbReference type="Gene3D" id="3.40.50.300">
    <property type="entry name" value="P-loop containing nucleotide triphosphate hydrolases"/>
    <property type="match status" value="1"/>
</dbReference>
<dbReference type="HOGENOM" id="CLU_001324_7_0_1"/>
<protein>
    <recommendedName>
        <fullName evidence="3">UvrD-like helicase C-terminal domain-containing protein</fullName>
    </recommendedName>
</protein>
<reference evidence="1 2" key="1">
    <citation type="submission" date="2014-04" db="EMBL/GenBank/DDBJ databases">
        <title>Evolutionary Origins and Diversification of the Mycorrhizal Mutualists.</title>
        <authorList>
            <consortium name="DOE Joint Genome Institute"/>
            <consortium name="Mycorrhizal Genomics Consortium"/>
            <person name="Kohler A."/>
            <person name="Kuo A."/>
            <person name="Nagy L.G."/>
            <person name="Floudas D."/>
            <person name="Copeland A."/>
            <person name="Barry K.W."/>
            <person name="Cichocki N."/>
            <person name="Veneault-Fourrey C."/>
            <person name="LaButti K."/>
            <person name="Lindquist E.A."/>
            <person name="Lipzen A."/>
            <person name="Lundell T."/>
            <person name="Morin E."/>
            <person name="Murat C."/>
            <person name="Riley R."/>
            <person name="Ohm R."/>
            <person name="Sun H."/>
            <person name="Tunlid A."/>
            <person name="Henrissat B."/>
            <person name="Grigoriev I.V."/>
            <person name="Hibbett D.S."/>
            <person name="Martin F."/>
        </authorList>
    </citation>
    <scope>NUCLEOTIDE SEQUENCE [LARGE SCALE GENOMIC DNA]</scope>
    <source>
        <strain evidence="1 2">Koide BX008</strain>
    </source>
</reference>
<dbReference type="InterPro" id="IPR027417">
    <property type="entry name" value="P-loop_NTPase"/>
</dbReference>
<name>A0A0C2W5R8_AMAMK</name>
<dbReference type="AlphaFoldDB" id="A0A0C2W5R8"/>
<evidence type="ECO:0000313" key="1">
    <source>
        <dbReference type="EMBL" id="KIL56472.1"/>
    </source>
</evidence>
<dbReference type="SUPFAM" id="SSF52540">
    <property type="entry name" value="P-loop containing nucleoside triphosphate hydrolases"/>
    <property type="match status" value="1"/>
</dbReference>